<dbReference type="FunFam" id="2.40.30.10:FF:000021">
    <property type="entry name" value="NADH-cytochrome b5 reductase"/>
    <property type="match status" value="1"/>
</dbReference>
<dbReference type="RefSeq" id="XP_024577925.1">
    <property type="nucleotide sequence ID" value="XM_024727338.1"/>
</dbReference>
<evidence type="ECO:0000256" key="7">
    <source>
        <dbReference type="RuleBase" id="RU361226"/>
    </source>
</evidence>
<dbReference type="SUPFAM" id="SSF63380">
    <property type="entry name" value="Riboflavin synthase domain-like"/>
    <property type="match status" value="1"/>
</dbReference>
<reference evidence="11" key="1">
    <citation type="submission" date="2014-09" db="EMBL/GenBank/DDBJ databases">
        <authorList>
            <person name="Sharma Rahul"/>
            <person name="Thines Marco"/>
        </authorList>
    </citation>
    <scope>NUCLEOTIDE SEQUENCE [LARGE SCALE GENOMIC DNA]</scope>
</reference>
<feature type="binding site" evidence="6">
    <location>
        <position position="110"/>
    </location>
    <ligand>
        <name>FAD</name>
        <dbReference type="ChEBI" id="CHEBI:57692"/>
    </ligand>
</feature>
<dbReference type="Proteomes" id="UP000054928">
    <property type="component" value="Unassembled WGS sequence"/>
</dbReference>
<keyword evidence="8" id="KW-0472">Membrane</keyword>
<keyword evidence="5 7" id="KW-0520">NAD</keyword>
<dbReference type="InterPro" id="IPR001433">
    <property type="entry name" value="OxRdtase_FAD/NAD-bd"/>
</dbReference>
<dbReference type="InterPro" id="IPR017938">
    <property type="entry name" value="Riboflavin_synthase-like_b-brl"/>
</dbReference>
<keyword evidence="4 7" id="KW-0560">Oxidoreductase</keyword>
<dbReference type="GO" id="GO:0090524">
    <property type="term" value="F:cytochrome-b5 reductase activity, acting on NADH"/>
    <property type="evidence" value="ECO:0007669"/>
    <property type="project" value="UniProtKB-EC"/>
</dbReference>
<dbReference type="OrthoDB" id="432685at2759"/>
<feature type="binding site" evidence="6">
    <location>
        <position position="146"/>
    </location>
    <ligand>
        <name>FAD</name>
        <dbReference type="ChEBI" id="CHEBI:57692"/>
    </ligand>
</feature>
<evidence type="ECO:0000313" key="10">
    <source>
        <dbReference type="EMBL" id="CEG41556.1"/>
    </source>
</evidence>
<accession>A0A0P1AJY9</accession>
<feature type="binding site" evidence="6">
    <location>
        <position position="145"/>
    </location>
    <ligand>
        <name>FAD</name>
        <dbReference type="ChEBI" id="CHEBI:57692"/>
    </ligand>
</feature>
<keyword evidence="8" id="KW-1133">Transmembrane helix</keyword>
<evidence type="ECO:0000256" key="4">
    <source>
        <dbReference type="ARBA" id="ARBA00023002"/>
    </source>
</evidence>
<feature type="binding site" evidence="6">
    <location>
        <position position="204"/>
    </location>
    <ligand>
        <name>FAD</name>
        <dbReference type="ChEBI" id="CHEBI:57692"/>
    </ligand>
</feature>
<comment type="similarity">
    <text evidence="7">Belongs to the flavoprotein pyridine nucleotide cytochrome reductase family.</text>
</comment>
<sequence length="319" mass="35617">MHVNWLSRQALVGQDFRMLLGIALVAGTTLLMLLVRLKPRESTPTTLQAPAKPGDLPPTVHLPLIEKQVLSHDTRRFRFALPSNQHVLGLPVGQHISLRYTDDEGKVVMRSYTPVSSDDTRGYVDLVIKVYFKNVHPKFPEGGKMSQHLESLAIGDTIEVSGPKGKLSYMGKGEIHIKHRVRDVVPEIRKAAQIGMIAGGTGITPMLQVVRRALQDPEDKTEFYLLFANQTENDILCRDEIEAMAATHPNFKFWYTVDKASDGWPYSTGFVSADMIKKHLPAAAPNVQIFMCGPPPMLKFAVLPALEELGFKPDQYFSF</sequence>
<dbReference type="EC" id="1.6.2.2" evidence="7"/>
<dbReference type="InterPro" id="IPR001834">
    <property type="entry name" value="CBR-like"/>
</dbReference>
<evidence type="ECO:0000256" key="6">
    <source>
        <dbReference type="PIRSR" id="PIRSR601834-1"/>
    </source>
</evidence>
<feature type="binding site" evidence="6">
    <location>
        <position position="132"/>
    </location>
    <ligand>
        <name>FAD</name>
        <dbReference type="ChEBI" id="CHEBI:57692"/>
    </ligand>
</feature>
<dbReference type="Gene3D" id="2.40.30.10">
    <property type="entry name" value="Translation factors"/>
    <property type="match status" value="1"/>
</dbReference>
<keyword evidence="11" id="KW-1185">Reference proteome</keyword>
<comment type="cofactor">
    <cofactor evidence="1 6 7">
        <name>FAD</name>
        <dbReference type="ChEBI" id="CHEBI:57692"/>
    </cofactor>
</comment>
<dbReference type="OMA" id="VQIFMCG"/>
<evidence type="ECO:0000259" key="9">
    <source>
        <dbReference type="PROSITE" id="PS51384"/>
    </source>
</evidence>
<feature type="domain" description="FAD-binding FR-type" evidence="9">
    <location>
        <begin position="57"/>
        <end position="170"/>
    </location>
</feature>
<comment type="catalytic activity">
    <reaction evidence="7">
        <text>2 Fe(III)-[cytochrome b5] + NADH = 2 Fe(II)-[cytochrome b5] + NAD(+) + H(+)</text>
        <dbReference type="Rhea" id="RHEA:46680"/>
        <dbReference type="Rhea" id="RHEA-COMP:10438"/>
        <dbReference type="Rhea" id="RHEA-COMP:10439"/>
        <dbReference type="ChEBI" id="CHEBI:15378"/>
        <dbReference type="ChEBI" id="CHEBI:29033"/>
        <dbReference type="ChEBI" id="CHEBI:29034"/>
        <dbReference type="ChEBI" id="CHEBI:57540"/>
        <dbReference type="ChEBI" id="CHEBI:57945"/>
        <dbReference type="EC" id="1.6.2.2"/>
    </reaction>
</comment>
<evidence type="ECO:0000256" key="2">
    <source>
        <dbReference type="ARBA" id="ARBA00022630"/>
    </source>
</evidence>
<dbReference type="PANTHER" id="PTHR19370">
    <property type="entry name" value="NADH-CYTOCHROME B5 REDUCTASE"/>
    <property type="match status" value="1"/>
</dbReference>
<dbReference type="SUPFAM" id="SSF52343">
    <property type="entry name" value="Ferredoxin reductase-like, C-terminal NADP-linked domain"/>
    <property type="match status" value="1"/>
</dbReference>
<dbReference type="InterPro" id="IPR008333">
    <property type="entry name" value="Cbr1-like_FAD-bd_dom"/>
</dbReference>
<dbReference type="Pfam" id="PF00970">
    <property type="entry name" value="FAD_binding_6"/>
    <property type="match status" value="1"/>
</dbReference>
<dbReference type="Pfam" id="PF00175">
    <property type="entry name" value="NAD_binding_1"/>
    <property type="match status" value="1"/>
</dbReference>
<dbReference type="PROSITE" id="PS51384">
    <property type="entry name" value="FAD_FR"/>
    <property type="match status" value="1"/>
</dbReference>
<dbReference type="PRINTS" id="PR00371">
    <property type="entry name" value="FPNCR"/>
</dbReference>
<evidence type="ECO:0000313" key="11">
    <source>
        <dbReference type="Proteomes" id="UP000054928"/>
    </source>
</evidence>
<evidence type="ECO:0000256" key="5">
    <source>
        <dbReference type="ARBA" id="ARBA00023027"/>
    </source>
</evidence>
<evidence type="ECO:0000256" key="3">
    <source>
        <dbReference type="ARBA" id="ARBA00022827"/>
    </source>
</evidence>
<dbReference type="InterPro" id="IPR039261">
    <property type="entry name" value="FNR_nucleotide-bd"/>
</dbReference>
<dbReference type="STRING" id="4781.A0A0P1AJY9"/>
<dbReference type="CDD" id="cd06183">
    <property type="entry name" value="cyt_b5_reduct_like"/>
    <property type="match status" value="1"/>
</dbReference>
<protein>
    <recommendedName>
        <fullName evidence="7">NADH-cytochrome b5 reductase</fullName>
        <ecNumber evidence="7">1.6.2.2</ecNumber>
    </recommendedName>
</protein>
<dbReference type="InterPro" id="IPR001709">
    <property type="entry name" value="Flavoprot_Pyr_Nucl_cyt_Rdtase"/>
</dbReference>
<feature type="binding site" evidence="6">
    <location>
        <position position="144"/>
    </location>
    <ligand>
        <name>FAD</name>
        <dbReference type="ChEBI" id="CHEBI:57692"/>
    </ligand>
</feature>
<dbReference type="EMBL" id="CCYD01000553">
    <property type="protein sequence ID" value="CEG41556.1"/>
    <property type="molecule type" value="Genomic_DNA"/>
</dbReference>
<proteinExistence type="inferred from homology"/>
<feature type="binding site" evidence="6">
    <location>
        <position position="127"/>
    </location>
    <ligand>
        <name>FAD</name>
        <dbReference type="ChEBI" id="CHEBI:57692"/>
    </ligand>
</feature>
<feature type="binding site" evidence="6">
    <location>
        <position position="129"/>
    </location>
    <ligand>
        <name>FAD</name>
        <dbReference type="ChEBI" id="CHEBI:57692"/>
    </ligand>
</feature>
<dbReference type="FunFam" id="3.40.50.80:FF:000009">
    <property type="entry name" value="NADH-cytochrome b5 reductase"/>
    <property type="match status" value="1"/>
</dbReference>
<dbReference type="PANTHER" id="PTHR19370:SF185">
    <property type="entry name" value="NADH-CYTOCHROME B5 REDUCTASE"/>
    <property type="match status" value="1"/>
</dbReference>
<evidence type="ECO:0000256" key="8">
    <source>
        <dbReference type="SAM" id="Phobius"/>
    </source>
</evidence>
<dbReference type="Gene3D" id="3.40.50.80">
    <property type="entry name" value="Nucleotide-binding domain of ferredoxin-NADP reductase (FNR) module"/>
    <property type="match status" value="1"/>
</dbReference>
<keyword evidence="3 6" id="KW-0274">FAD</keyword>
<dbReference type="InterPro" id="IPR017927">
    <property type="entry name" value="FAD-bd_FR_type"/>
</dbReference>
<dbReference type="GeneID" id="36406950"/>
<evidence type="ECO:0000256" key="1">
    <source>
        <dbReference type="ARBA" id="ARBA00001974"/>
    </source>
</evidence>
<dbReference type="AlphaFoldDB" id="A0A0P1AJY9"/>
<dbReference type="GO" id="GO:0071949">
    <property type="term" value="F:FAD binding"/>
    <property type="evidence" value="ECO:0007669"/>
    <property type="project" value="TreeGrafter"/>
</dbReference>
<feature type="transmembrane region" description="Helical" evidence="8">
    <location>
        <begin position="16"/>
        <end position="35"/>
    </location>
</feature>
<keyword evidence="2 6" id="KW-0285">Flavoprotein</keyword>
<name>A0A0P1AJY9_PLAHL</name>
<dbReference type="PRINTS" id="PR00406">
    <property type="entry name" value="CYTB5RDTASE"/>
</dbReference>
<organism evidence="10 11">
    <name type="scientific">Plasmopara halstedii</name>
    <name type="common">Downy mildew of sunflower</name>
    <dbReference type="NCBI Taxonomy" id="4781"/>
    <lineage>
        <taxon>Eukaryota</taxon>
        <taxon>Sar</taxon>
        <taxon>Stramenopiles</taxon>
        <taxon>Oomycota</taxon>
        <taxon>Peronosporomycetes</taxon>
        <taxon>Peronosporales</taxon>
        <taxon>Peronosporaceae</taxon>
        <taxon>Plasmopara</taxon>
    </lineage>
</organism>
<feature type="binding site" evidence="6">
    <location>
        <position position="112"/>
    </location>
    <ligand>
        <name>FAD</name>
        <dbReference type="ChEBI" id="CHEBI:57692"/>
    </ligand>
</feature>
<keyword evidence="8" id="KW-0812">Transmembrane</keyword>